<gene>
    <name evidence="10" type="ORF">J2S73_002602</name>
</gene>
<evidence type="ECO:0000256" key="7">
    <source>
        <dbReference type="ARBA" id="ARBA00023136"/>
    </source>
</evidence>
<dbReference type="RefSeq" id="WP_306885973.1">
    <property type="nucleotide sequence ID" value="NZ_JAUSUL010000002.1"/>
</dbReference>
<feature type="transmembrane region" description="Helical" evidence="9">
    <location>
        <begin position="452"/>
        <end position="472"/>
    </location>
</feature>
<keyword evidence="11" id="KW-1185">Reference proteome</keyword>
<evidence type="ECO:0000313" key="11">
    <source>
        <dbReference type="Proteomes" id="UP001229244"/>
    </source>
</evidence>
<dbReference type="NCBIfam" id="TIGR00842">
    <property type="entry name" value="bcct"/>
    <property type="match status" value="1"/>
</dbReference>
<feature type="transmembrane region" description="Helical" evidence="9">
    <location>
        <begin position="264"/>
        <end position="288"/>
    </location>
</feature>
<comment type="similarity">
    <text evidence="2">Belongs to the BCCT transporter (TC 2.A.15) family.</text>
</comment>
<feature type="transmembrane region" description="Helical" evidence="9">
    <location>
        <begin position="53"/>
        <end position="73"/>
    </location>
</feature>
<comment type="caution">
    <text evidence="10">The sequence shown here is derived from an EMBL/GenBank/DDBJ whole genome shotgun (WGS) entry which is preliminary data.</text>
</comment>
<feature type="transmembrane region" description="Helical" evidence="9">
    <location>
        <begin position="350"/>
        <end position="374"/>
    </location>
</feature>
<dbReference type="InterPro" id="IPR018093">
    <property type="entry name" value="BCCT_CS"/>
</dbReference>
<protein>
    <submittedName>
        <fullName evidence="10">Choline/glycine/proline betaine transport protein</fullName>
    </submittedName>
</protein>
<feature type="transmembrane region" description="Helical" evidence="9">
    <location>
        <begin position="321"/>
        <end position="338"/>
    </location>
</feature>
<feature type="transmembrane region" description="Helical" evidence="9">
    <location>
        <begin position="145"/>
        <end position="165"/>
    </location>
</feature>
<comment type="subcellular location">
    <subcellularLocation>
        <location evidence="1">Cell membrane</location>
        <topology evidence="1">Multi-pass membrane protein</topology>
    </subcellularLocation>
</comment>
<feature type="transmembrane region" description="Helical" evidence="9">
    <location>
        <begin position="12"/>
        <end position="33"/>
    </location>
</feature>
<accession>A0AAE3VQ76</accession>
<sequence length="539" mass="58291">MSNVKEYLKEHTNPPVFIFSAIMVLAFVGWGVIAPGNLGTVADTIKSWISTVFGWWYLLAVSGFLIFAIVLLVTPYGSIKLGKAEEEPEWSTFGWFSMLFTAGMGIGLVFYGVAEPIFHYTAPPNADPQTAAAARDAMNITFFHWGLHAWAVYIVIGLSLGYFCFRYDLPLRPASALYPLIGDRIYGWIGNVVDILAVFGTLFGLATSLGLGASQISAGLSTIFGTPDNATVQVLIIGVVTAVAVTSVMAGLNKGVRRLSVVNLWLAIFLAAAVFIAGPTLFILQFMVGSTGHYLQHLPETSLRMFVFDEEAADWLSAWTLFYWGWWIAWSPFVGMFIARISRGRTIRQFVAGCLLAPTGASIVWFTIFGGSAIKYIRDGNGAEALIDAGTNDALFVLLEQLPMASVWITVLAALGIVVVAIFFATSSDSGSLVVDMLTNGGDPNPIWQQRMFWAILEGVVAAVLLVAGSMTDGNPLVALQTAAITSGLPFSIVIALMCWGLIRQLRFERAGIHKVDEKVTPRHGSSSYQPAPAVGRES</sequence>
<feature type="transmembrane region" description="Helical" evidence="9">
    <location>
        <begin position="185"/>
        <end position="210"/>
    </location>
</feature>
<evidence type="ECO:0000256" key="2">
    <source>
        <dbReference type="ARBA" id="ARBA00005658"/>
    </source>
</evidence>
<feature type="transmembrane region" description="Helical" evidence="9">
    <location>
        <begin position="93"/>
        <end position="114"/>
    </location>
</feature>
<evidence type="ECO:0000256" key="1">
    <source>
        <dbReference type="ARBA" id="ARBA00004651"/>
    </source>
</evidence>
<evidence type="ECO:0000313" key="10">
    <source>
        <dbReference type="EMBL" id="MDQ0316145.1"/>
    </source>
</evidence>
<dbReference type="PANTHER" id="PTHR30047">
    <property type="entry name" value="HIGH-AFFINITY CHOLINE TRANSPORT PROTEIN-RELATED"/>
    <property type="match status" value="1"/>
</dbReference>
<keyword evidence="5 9" id="KW-0812">Transmembrane</keyword>
<feature type="transmembrane region" description="Helical" evidence="9">
    <location>
        <begin position="405"/>
        <end position="425"/>
    </location>
</feature>
<dbReference type="Pfam" id="PF02028">
    <property type="entry name" value="BCCT"/>
    <property type="match status" value="1"/>
</dbReference>
<organism evidence="10 11">
    <name type="scientific">Amorphus orientalis</name>
    <dbReference type="NCBI Taxonomy" id="649198"/>
    <lineage>
        <taxon>Bacteria</taxon>
        <taxon>Pseudomonadati</taxon>
        <taxon>Pseudomonadota</taxon>
        <taxon>Alphaproteobacteria</taxon>
        <taxon>Hyphomicrobiales</taxon>
        <taxon>Amorphaceae</taxon>
        <taxon>Amorphus</taxon>
    </lineage>
</organism>
<dbReference type="EMBL" id="JAUSUL010000002">
    <property type="protein sequence ID" value="MDQ0316145.1"/>
    <property type="molecule type" value="Genomic_DNA"/>
</dbReference>
<proteinExistence type="inferred from homology"/>
<feature type="transmembrane region" description="Helical" evidence="9">
    <location>
        <begin position="230"/>
        <end position="252"/>
    </location>
</feature>
<feature type="transmembrane region" description="Helical" evidence="9">
    <location>
        <begin position="478"/>
        <end position="503"/>
    </location>
</feature>
<keyword evidence="3" id="KW-0813">Transport</keyword>
<dbReference type="PROSITE" id="PS01303">
    <property type="entry name" value="BCCT"/>
    <property type="match status" value="1"/>
</dbReference>
<evidence type="ECO:0000256" key="4">
    <source>
        <dbReference type="ARBA" id="ARBA00022475"/>
    </source>
</evidence>
<evidence type="ECO:0000256" key="9">
    <source>
        <dbReference type="SAM" id="Phobius"/>
    </source>
</evidence>
<dbReference type="GO" id="GO:0005886">
    <property type="term" value="C:plasma membrane"/>
    <property type="evidence" value="ECO:0007669"/>
    <property type="project" value="UniProtKB-SubCell"/>
</dbReference>
<keyword evidence="4" id="KW-1003">Cell membrane</keyword>
<keyword evidence="6 9" id="KW-1133">Transmembrane helix</keyword>
<dbReference type="GO" id="GO:0022857">
    <property type="term" value="F:transmembrane transporter activity"/>
    <property type="evidence" value="ECO:0007669"/>
    <property type="project" value="InterPro"/>
</dbReference>
<evidence type="ECO:0000256" key="3">
    <source>
        <dbReference type="ARBA" id="ARBA00022448"/>
    </source>
</evidence>
<dbReference type="PANTHER" id="PTHR30047:SF7">
    <property type="entry name" value="HIGH-AFFINITY CHOLINE TRANSPORT PROTEIN"/>
    <property type="match status" value="1"/>
</dbReference>
<evidence type="ECO:0000256" key="5">
    <source>
        <dbReference type="ARBA" id="ARBA00022692"/>
    </source>
</evidence>
<evidence type="ECO:0000256" key="6">
    <source>
        <dbReference type="ARBA" id="ARBA00022989"/>
    </source>
</evidence>
<dbReference type="InterPro" id="IPR000060">
    <property type="entry name" value="BCCT_transptr"/>
</dbReference>
<feature type="region of interest" description="Disordered" evidence="8">
    <location>
        <begin position="519"/>
        <end position="539"/>
    </location>
</feature>
<name>A0AAE3VQ76_9HYPH</name>
<evidence type="ECO:0000256" key="8">
    <source>
        <dbReference type="SAM" id="MobiDB-lite"/>
    </source>
</evidence>
<keyword evidence="7 9" id="KW-0472">Membrane</keyword>
<dbReference type="AlphaFoldDB" id="A0AAE3VQ76"/>
<dbReference type="Proteomes" id="UP001229244">
    <property type="component" value="Unassembled WGS sequence"/>
</dbReference>
<reference evidence="10" key="1">
    <citation type="submission" date="2023-07" db="EMBL/GenBank/DDBJ databases">
        <title>Genomic Encyclopedia of Type Strains, Phase IV (KMG-IV): sequencing the most valuable type-strain genomes for metagenomic binning, comparative biology and taxonomic classification.</title>
        <authorList>
            <person name="Goeker M."/>
        </authorList>
    </citation>
    <scope>NUCLEOTIDE SEQUENCE</scope>
    <source>
        <strain evidence="10">DSM 21202</strain>
    </source>
</reference>